<keyword evidence="2" id="KW-1185">Reference proteome</keyword>
<dbReference type="InParanoid" id="A0A0C2YXX0"/>
<dbReference type="EMBL" id="KN822154">
    <property type="protein sequence ID" value="KIM54463.1"/>
    <property type="molecule type" value="Genomic_DNA"/>
</dbReference>
<gene>
    <name evidence="1" type="ORF">SCLCIDRAFT_376260</name>
</gene>
<dbReference type="OrthoDB" id="2100128at2759"/>
<reference evidence="2" key="2">
    <citation type="submission" date="2015-01" db="EMBL/GenBank/DDBJ databases">
        <title>Evolutionary Origins and Diversification of the Mycorrhizal Mutualists.</title>
        <authorList>
            <consortium name="DOE Joint Genome Institute"/>
            <consortium name="Mycorrhizal Genomics Consortium"/>
            <person name="Kohler A."/>
            <person name="Kuo A."/>
            <person name="Nagy L.G."/>
            <person name="Floudas D."/>
            <person name="Copeland A."/>
            <person name="Barry K.W."/>
            <person name="Cichocki N."/>
            <person name="Veneault-Fourrey C."/>
            <person name="LaButti K."/>
            <person name="Lindquist E.A."/>
            <person name="Lipzen A."/>
            <person name="Lundell T."/>
            <person name="Morin E."/>
            <person name="Murat C."/>
            <person name="Riley R."/>
            <person name="Ohm R."/>
            <person name="Sun H."/>
            <person name="Tunlid A."/>
            <person name="Henrissat B."/>
            <person name="Grigoriev I.V."/>
            <person name="Hibbett D.S."/>
            <person name="Martin F."/>
        </authorList>
    </citation>
    <scope>NUCLEOTIDE SEQUENCE [LARGE SCALE GENOMIC DNA]</scope>
    <source>
        <strain evidence="2">Foug A</strain>
    </source>
</reference>
<dbReference type="Proteomes" id="UP000053989">
    <property type="component" value="Unassembled WGS sequence"/>
</dbReference>
<dbReference type="AlphaFoldDB" id="A0A0C2YXX0"/>
<evidence type="ECO:0000313" key="1">
    <source>
        <dbReference type="EMBL" id="KIM54463.1"/>
    </source>
</evidence>
<evidence type="ECO:0000313" key="2">
    <source>
        <dbReference type="Proteomes" id="UP000053989"/>
    </source>
</evidence>
<evidence type="ECO:0008006" key="3">
    <source>
        <dbReference type="Google" id="ProtNLM"/>
    </source>
</evidence>
<dbReference type="HOGENOM" id="CLU_042182_1_0_1"/>
<reference evidence="1 2" key="1">
    <citation type="submission" date="2014-04" db="EMBL/GenBank/DDBJ databases">
        <authorList>
            <consortium name="DOE Joint Genome Institute"/>
            <person name="Kuo A."/>
            <person name="Kohler A."/>
            <person name="Nagy L.G."/>
            <person name="Floudas D."/>
            <person name="Copeland A."/>
            <person name="Barry K.W."/>
            <person name="Cichocki N."/>
            <person name="Veneault-Fourrey C."/>
            <person name="LaButti K."/>
            <person name="Lindquist E.A."/>
            <person name="Lipzen A."/>
            <person name="Lundell T."/>
            <person name="Morin E."/>
            <person name="Murat C."/>
            <person name="Sun H."/>
            <person name="Tunlid A."/>
            <person name="Henrissat B."/>
            <person name="Grigoriev I.V."/>
            <person name="Hibbett D.S."/>
            <person name="Martin F."/>
            <person name="Nordberg H.P."/>
            <person name="Cantor M.N."/>
            <person name="Hua S.X."/>
        </authorList>
    </citation>
    <scope>NUCLEOTIDE SEQUENCE [LARGE SCALE GENOMIC DNA]</scope>
    <source>
        <strain evidence="1 2">Foug A</strain>
    </source>
</reference>
<sequence length="260" mass="29084">MQDAMKKKEIECQTNILILFRKLREGLLASGRKDAFALEVYETSLYLSILFGCSVAQDMPTAILSHLQNMYNSNASCMSTSTTTTTIHLLHLLLMGYPSQQAYFDRLKTLTSRSNTTQEGAPSSWIRALARALLRYDFITFDVLSQVDAFERSHSCPPSCGSTTTGRSIAMGPFDDLAKATVSTLLARLRSKARGTAWSVMKGAYRVVSVSDQKEEWVGRYLVLDGASRADVETWMEERSRVGDAILERGGWWKIGRGRR</sequence>
<accession>A0A0C2YXX0</accession>
<proteinExistence type="predicted"/>
<organism evidence="1 2">
    <name type="scientific">Scleroderma citrinum Foug A</name>
    <dbReference type="NCBI Taxonomy" id="1036808"/>
    <lineage>
        <taxon>Eukaryota</taxon>
        <taxon>Fungi</taxon>
        <taxon>Dikarya</taxon>
        <taxon>Basidiomycota</taxon>
        <taxon>Agaricomycotina</taxon>
        <taxon>Agaricomycetes</taxon>
        <taxon>Agaricomycetidae</taxon>
        <taxon>Boletales</taxon>
        <taxon>Sclerodermatineae</taxon>
        <taxon>Sclerodermataceae</taxon>
        <taxon>Scleroderma</taxon>
    </lineage>
</organism>
<protein>
    <recommendedName>
        <fullName evidence="3">PCI domain-containing protein</fullName>
    </recommendedName>
</protein>
<name>A0A0C2YXX0_9AGAM</name>
<dbReference type="PANTHER" id="PTHR39398:SF1">
    <property type="entry name" value="CSN8_PSMD8_EIF3K DOMAIN-CONTAINING PROTEIN"/>
    <property type="match status" value="1"/>
</dbReference>
<dbReference type="STRING" id="1036808.A0A0C2YXX0"/>
<dbReference type="PANTHER" id="PTHR39398">
    <property type="entry name" value="YALI0F14311P"/>
    <property type="match status" value="1"/>
</dbReference>